<evidence type="ECO:0000313" key="2">
    <source>
        <dbReference type="EMBL" id="RPA83707.1"/>
    </source>
</evidence>
<dbReference type="STRING" id="1160509.A0A3N4IE13"/>
<dbReference type="AlphaFoldDB" id="A0A3N4IE13"/>
<gene>
    <name evidence="2" type="ORF">BJ508DRAFT_183569</name>
</gene>
<dbReference type="GO" id="GO:0046983">
    <property type="term" value="F:protein dimerization activity"/>
    <property type="evidence" value="ECO:0007669"/>
    <property type="project" value="InterPro"/>
</dbReference>
<dbReference type="SUPFAM" id="SSF53098">
    <property type="entry name" value="Ribonuclease H-like"/>
    <property type="match status" value="1"/>
</dbReference>
<evidence type="ECO:0000313" key="3">
    <source>
        <dbReference type="Proteomes" id="UP000275078"/>
    </source>
</evidence>
<dbReference type="EMBL" id="ML119663">
    <property type="protein sequence ID" value="RPA83707.1"/>
    <property type="molecule type" value="Genomic_DNA"/>
</dbReference>
<dbReference type="PANTHER" id="PTHR47611">
    <property type="entry name" value="HAT DIMERISATION DOMAIN, C-TERMINAL"/>
    <property type="match status" value="1"/>
</dbReference>
<dbReference type="InterPro" id="IPR008906">
    <property type="entry name" value="HATC_C_dom"/>
</dbReference>
<proteinExistence type="predicted"/>
<accession>A0A3N4IE13</accession>
<evidence type="ECO:0000259" key="1">
    <source>
        <dbReference type="Pfam" id="PF05699"/>
    </source>
</evidence>
<name>A0A3N4IE13_ASCIM</name>
<dbReference type="Pfam" id="PF05699">
    <property type="entry name" value="Dimer_Tnp_hAT"/>
    <property type="match status" value="1"/>
</dbReference>
<sequence>WIVNQDRFPLLSKLALNILSIPAMSAECERVFSNAKLILTERRRTIGDEALEANQVLRAWIRAGL</sequence>
<dbReference type="InterPro" id="IPR012337">
    <property type="entry name" value="RNaseH-like_sf"/>
</dbReference>
<reference evidence="2 3" key="1">
    <citation type="journal article" date="2018" name="Nat. Ecol. Evol.">
        <title>Pezizomycetes genomes reveal the molecular basis of ectomycorrhizal truffle lifestyle.</title>
        <authorList>
            <person name="Murat C."/>
            <person name="Payen T."/>
            <person name="Noel B."/>
            <person name="Kuo A."/>
            <person name="Morin E."/>
            <person name="Chen J."/>
            <person name="Kohler A."/>
            <person name="Krizsan K."/>
            <person name="Balestrini R."/>
            <person name="Da Silva C."/>
            <person name="Montanini B."/>
            <person name="Hainaut M."/>
            <person name="Levati E."/>
            <person name="Barry K.W."/>
            <person name="Belfiori B."/>
            <person name="Cichocki N."/>
            <person name="Clum A."/>
            <person name="Dockter R.B."/>
            <person name="Fauchery L."/>
            <person name="Guy J."/>
            <person name="Iotti M."/>
            <person name="Le Tacon F."/>
            <person name="Lindquist E.A."/>
            <person name="Lipzen A."/>
            <person name="Malagnac F."/>
            <person name="Mello A."/>
            <person name="Molinier V."/>
            <person name="Miyauchi S."/>
            <person name="Poulain J."/>
            <person name="Riccioni C."/>
            <person name="Rubini A."/>
            <person name="Sitrit Y."/>
            <person name="Splivallo R."/>
            <person name="Traeger S."/>
            <person name="Wang M."/>
            <person name="Zifcakova L."/>
            <person name="Wipf D."/>
            <person name="Zambonelli A."/>
            <person name="Paolocci F."/>
            <person name="Nowrousian M."/>
            <person name="Ottonello S."/>
            <person name="Baldrian P."/>
            <person name="Spatafora J.W."/>
            <person name="Henrissat B."/>
            <person name="Nagy L.G."/>
            <person name="Aury J.M."/>
            <person name="Wincker P."/>
            <person name="Grigoriev I.V."/>
            <person name="Bonfante P."/>
            <person name="Martin F.M."/>
        </authorList>
    </citation>
    <scope>NUCLEOTIDE SEQUENCE [LARGE SCALE GENOMIC DNA]</scope>
    <source>
        <strain evidence="2 3">RN42</strain>
    </source>
</reference>
<dbReference type="PANTHER" id="PTHR47611:SF1">
    <property type="entry name" value="CCHC-TYPE DOMAIN-CONTAINING PROTEIN"/>
    <property type="match status" value="1"/>
</dbReference>
<feature type="non-terminal residue" evidence="2">
    <location>
        <position position="65"/>
    </location>
</feature>
<feature type="non-terminal residue" evidence="2">
    <location>
        <position position="1"/>
    </location>
</feature>
<dbReference type="OrthoDB" id="3944237at2759"/>
<dbReference type="Proteomes" id="UP000275078">
    <property type="component" value="Unassembled WGS sequence"/>
</dbReference>
<protein>
    <recommendedName>
        <fullName evidence="1">HAT C-terminal dimerisation domain-containing protein</fullName>
    </recommendedName>
</protein>
<feature type="domain" description="HAT C-terminal dimerisation" evidence="1">
    <location>
        <begin position="1"/>
        <end position="61"/>
    </location>
</feature>
<keyword evidence="3" id="KW-1185">Reference proteome</keyword>
<organism evidence="2 3">
    <name type="scientific">Ascobolus immersus RN42</name>
    <dbReference type="NCBI Taxonomy" id="1160509"/>
    <lineage>
        <taxon>Eukaryota</taxon>
        <taxon>Fungi</taxon>
        <taxon>Dikarya</taxon>
        <taxon>Ascomycota</taxon>
        <taxon>Pezizomycotina</taxon>
        <taxon>Pezizomycetes</taxon>
        <taxon>Pezizales</taxon>
        <taxon>Ascobolaceae</taxon>
        <taxon>Ascobolus</taxon>
    </lineage>
</organism>